<dbReference type="InterPro" id="IPR007615">
    <property type="entry name" value="Adenovirus_E4_30/34"/>
</dbReference>
<comment type="function">
    <text evidence="7">Plays a major role to prevent cellular inhibition of viral genome replication by nuclear bodies. Assembles an SCF-like E3 ubiquitin ligase complex based on the cellular proteins ELOB, ELOC, CUL5 and RBX1, in cooperation with viral E1B-55K. This viral RING-type ligase ubiquitinates cellular substrates prior to proteasomal degradation: p53/TP53, LIG4, MRE11-RAD50-NBS1 (MRN) complex, ITGA3, DAXX and BLM.</text>
</comment>
<protein>
    <submittedName>
        <fullName evidence="9">34K</fullName>
    </submittedName>
</protein>
<dbReference type="EMBL" id="KU162869">
    <property type="protein sequence ID" value="AMQ95250.1"/>
    <property type="molecule type" value="Genomic_DNA"/>
</dbReference>
<name>A0A142G3M0_ADE40</name>
<sequence>MMQRDRWFRCRLSSYQTHRLPPPSEDSVPIATMERTPGLLECEHLNMHYVSEVRSIPSCAPFVVLQEWPMWWDMILSKWEKHVCKIYMRVCVCCATINVDFNQIVRGFERWTIHCHCIKPGSLQCKAGGVVLANWFKMMIYGSLYNLRFPWYREIVNCGMPKEVLFMGSVFVRGRHFIYIRLLYDGHAAIVLERMSFGWSFFSYGIMNNMVVLGCTYCKNLDELSVRCCARRTRRLLAKAVKVLGSFTVRSLMRSLVEPRRQGLLRGLMERYCPFTLADYNRGENPWRA</sequence>
<evidence type="ECO:0000313" key="10">
    <source>
        <dbReference type="Proteomes" id="UP000113928"/>
    </source>
</evidence>
<comment type="subunit">
    <text evidence="8">Interacts with E1B-55k.</text>
</comment>
<evidence type="ECO:0000256" key="7">
    <source>
        <dbReference type="ARBA" id="ARBA00044723"/>
    </source>
</evidence>
<dbReference type="Proteomes" id="UP000113928">
    <property type="component" value="Segment"/>
</dbReference>
<evidence type="ECO:0000313" key="9">
    <source>
        <dbReference type="EMBL" id="AMQ95250.1"/>
    </source>
</evidence>
<comment type="subcellular location">
    <subcellularLocation>
        <location evidence="2">Host cytoplasm</location>
    </subcellularLocation>
    <subcellularLocation>
        <location evidence="1">Host nucleus</location>
    </subcellularLocation>
</comment>
<evidence type="ECO:0000256" key="6">
    <source>
        <dbReference type="ARBA" id="ARBA00023200"/>
    </source>
</evidence>
<evidence type="ECO:0000256" key="1">
    <source>
        <dbReference type="ARBA" id="ARBA00004147"/>
    </source>
</evidence>
<keyword evidence="5" id="KW-1048">Host nucleus</keyword>
<comment type="similarity">
    <text evidence="3">Belongs to the adenoviridae E4 30 to 34 kDa protein family.</text>
</comment>
<evidence type="ECO:0000256" key="5">
    <source>
        <dbReference type="ARBA" id="ARBA00022562"/>
    </source>
</evidence>
<keyword evidence="6" id="KW-1035">Host cytoplasm</keyword>
<evidence type="ECO:0000256" key="2">
    <source>
        <dbReference type="ARBA" id="ARBA00004192"/>
    </source>
</evidence>
<dbReference type="GO" id="GO:0030430">
    <property type="term" value="C:host cell cytoplasm"/>
    <property type="evidence" value="ECO:0007669"/>
    <property type="project" value="UniProtKB-SubCell"/>
</dbReference>
<accession>A0A142G3M0</accession>
<reference evidence="9 10" key="1">
    <citation type="submission" date="2015-11" db="EMBL/GenBank/DDBJ databases">
        <title>Full genome sequence of HAdV-40 HoviX strain.</title>
        <authorList>
            <person name="Pacesa M."/>
            <person name="Greber U.F."/>
            <person name="Podgorski I."/>
            <person name="Harrach B."/>
            <person name="Hemmi S."/>
        </authorList>
    </citation>
    <scope>NUCLEOTIDE SEQUENCE [LARGE SCALE GENOMIC DNA]</scope>
    <source>
        <strain evidence="9">HoviX</strain>
    </source>
</reference>
<organismHost>
    <name type="scientific">Homo sapiens</name>
    <name type="common">Human</name>
    <dbReference type="NCBI Taxonomy" id="9606"/>
</organismHost>
<dbReference type="GO" id="GO:0042025">
    <property type="term" value="C:host cell nucleus"/>
    <property type="evidence" value="ECO:0007669"/>
    <property type="project" value="UniProtKB-SubCell"/>
</dbReference>
<dbReference type="Pfam" id="PF04528">
    <property type="entry name" value="Adeno_E4_34"/>
    <property type="match status" value="1"/>
</dbReference>
<evidence type="ECO:0000256" key="4">
    <source>
        <dbReference type="ARBA" id="ARBA00022518"/>
    </source>
</evidence>
<evidence type="ECO:0000256" key="3">
    <source>
        <dbReference type="ARBA" id="ARBA00006872"/>
    </source>
</evidence>
<keyword evidence="4" id="KW-0244">Early protein</keyword>
<organism evidence="9 10">
    <name type="scientific">Human adenovirus F serotype 40</name>
    <name type="common">HAdV-40</name>
    <name type="synonym">Human adenovirus 40</name>
    <dbReference type="NCBI Taxonomy" id="28284"/>
    <lineage>
        <taxon>Viruses</taxon>
        <taxon>Varidnaviria</taxon>
        <taxon>Bamfordvirae</taxon>
        <taxon>Preplasmiviricota</taxon>
        <taxon>Polisuviricotina</taxon>
        <taxon>Pharingeaviricetes</taxon>
        <taxon>Rowavirales</taxon>
        <taxon>Adenoviridae</taxon>
        <taxon>Mastadenovirus</taxon>
        <taxon>Mastadenovirus faecale</taxon>
        <taxon>Human mastadenovirus F</taxon>
    </lineage>
</organism>
<evidence type="ECO:0000256" key="8">
    <source>
        <dbReference type="ARBA" id="ARBA00044760"/>
    </source>
</evidence>
<proteinExistence type="inferred from homology"/>